<dbReference type="Gene3D" id="3.40.50.1820">
    <property type="entry name" value="alpha/beta hydrolase"/>
    <property type="match status" value="1"/>
</dbReference>
<protein>
    <recommendedName>
        <fullName evidence="8">Alpha/beta hydrolase family</fullName>
    </recommendedName>
</protein>
<proteinExistence type="inferred from homology"/>
<name>A0A447TCN7_CHRVL</name>
<comment type="cofactor">
    <cofactor evidence="1">
        <name>FAD</name>
        <dbReference type="ChEBI" id="CHEBI:57692"/>
    </cofactor>
</comment>
<dbReference type="Proteomes" id="UP000275777">
    <property type="component" value="Chromosome"/>
</dbReference>
<comment type="similarity">
    <text evidence="2">Belongs to the GMC oxidoreductase family.</text>
</comment>
<evidence type="ECO:0000256" key="5">
    <source>
        <dbReference type="ARBA" id="ARBA00023002"/>
    </source>
</evidence>
<evidence type="ECO:0008006" key="8">
    <source>
        <dbReference type="Google" id="ProtNLM"/>
    </source>
</evidence>
<sequence length="95" mass="10740">MPRGRLVSFDGDDIYMPHFDRLQMPILFISGEQNECYLPESTERTFDKLVQRFGPERYSRLVVPGYGHIDCMFGKNAAADVYPAIVAHLDKTAGG</sequence>
<dbReference type="InterPro" id="IPR029058">
    <property type="entry name" value="AB_hydrolase_fold"/>
</dbReference>
<dbReference type="PANTHER" id="PTHR47470">
    <property type="entry name" value="CHOLESTEROL OXIDASE"/>
    <property type="match status" value="1"/>
</dbReference>
<dbReference type="SUPFAM" id="SSF53474">
    <property type="entry name" value="alpha/beta-Hydrolases"/>
    <property type="match status" value="1"/>
</dbReference>
<dbReference type="PANTHER" id="PTHR47470:SF1">
    <property type="entry name" value="FAD-DEPENDENT OXIDOREDUCTASE 2 FAD BINDING DOMAIN-CONTAINING PROTEIN"/>
    <property type="match status" value="1"/>
</dbReference>
<evidence type="ECO:0000313" key="7">
    <source>
        <dbReference type="Proteomes" id="UP000275777"/>
    </source>
</evidence>
<evidence type="ECO:0000256" key="3">
    <source>
        <dbReference type="ARBA" id="ARBA00022630"/>
    </source>
</evidence>
<dbReference type="EMBL" id="LR134182">
    <property type="protein sequence ID" value="VEB42649.1"/>
    <property type="molecule type" value="Genomic_DNA"/>
</dbReference>
<reference evidence="6 7" key="1">
    <citation type="submission" date="2018-12" db="EMBL/GenBank/DDBJ databases">
        <authorList>
            <consortium name="Pathogen Informatics"/>
        </authorList>
    </citation>
    <scope>NUCLEOTIDE SEQUENCE [LARGE SCALE GENOMIC DNA]</scope>
    <source>
        <strain evidence="6 7">NCTC9695</strain>
    </source>
</reference>
<gene>
    <name evidence="6" type="ORF">NCTC9695_03099</name>
</gene>
<keyword evidence="4" id="KW-0274">FAD</keyword>
<organism evidence="6 7">
    <name type="scientific">Chromobacterium violaceum</name>
    <dbReference type="NCBI Taxonomy" id="536"/>
    <lineage>
        <taxon>Bacteria</taxon>
        <taxon>Pseudomonadati</taxon>
        <taxon>Pseudomonadota</taxon>
        <taxon>Betaproteobacteria</taxon>
        <taxon>Neisseriales</taxon>
        <taxon>Chromobacteriaceae</taxon>
        <taxon>Chromobacterium</taxon>
    </lineage>
</organism>
<evidence type="ECO:0000313" key="6">
    <source>
        <dbReference type="EMBL" id="VEB42649.1"/>
    </source>
</evidence>
<evidence type="ECO:0000256" key="4">
    <source>
        <dbReference type="ARBA" id="ARBA00022827"/>
    </source>
</evidence>
<dbReference type="GO" id="GO:0016491">
    <property type="term" value="F:oxidoreductase activity"/>
    <property type="evidence" value="ECO:0007669"/>
    <property type="project" value="UniProtKB-KW"/>
</dbReference>
<keyword evidence="5" id="KW-0560">Oxidoreductase</keyword>
<evidence type="ECO:0000256" key="2">
    <source>
        <dbReference type="ARBA" id="ARBA00010790"/>
    </source>
</evidence>
<keyword evidence="3" id="KW-0285">Flavoprotein</keyword>
<evidence type="ECO:0000256" key="1">
    <source>
        <dbReference type="ARBA" id="ARBA00001974"/>
    </source>
</evidence>
<dbReference type="InterPro" id="IPR052542">
    <property type="entry name" value="Cholesterol_Oxidase"/>
</dbReference>
<accession>A0A447TCN7</accession>
<dbReference type="AlphaFoldDB" id="A0A447TCN7"/>